<reference evidence="1" key="1">
    <citation type="journal article" date="2021" name="Microb. Physiol.">
        <title>Proteogenomic Insights into the Physiology of Marine, Sulfate-Reducing, Filamentous Desulfonema limicola and Desulfonema magnum.</title>
        <authorList>
            <person name="Schnaars V."/>
            <person name="Wohlbrand L."/>
            <person name="Scheve S."/>
            <person name="Hinrichs C."/>
            <person name="Reinhardt R."/>
            <person name="Rabus R."/>
        </authorList>
    </citation>
    <scope>NUCLEOTIDE SEQUENCE</scope>
    <source>
        <strain evidence="1">4be13</strain>
    </source>
</reference>
<sequence length="37" mass="4424">MVQQLISQDHTRVYVPVRLCKGYLANKRSYKNILKFI</sequence>
<dbReference type="EMBL" id="CP061800">
    <property type="protein sequence ID" value="QTA87583.1"/>
    <property type="molecule type" value="Genomic_DNA"/>
</dbReference>
<name>A0A975GP60_9BACT</name>
<organism evidence="1 2">
    <name type="scientific">Desulfonema magnum</name>
    <dbReference type="NCBI Taxonomy" id="45655"/>
    <lineage>
        <taxon>Bacteria</taxon>
        <taxon>Pseudomonadati</taxon>
        <taxon>Thermodesulfobacteriota</taxon>
        <taxon>Desulfobacteria</taxon>
        <taxon>Desulfobacterales</taxon>
        <taxon>Desulfococcaceae</taxon>
        <taxon>Desulfonema</taxon>
    </lineage>
</organism>
<evidence type="ECO:0000313" key="2">
    <source>
        <dbReference type="Proteomes" id="UP000663722"/>
    </source>
</evidence>
<gene>
    <name evidence="1" type="ORF">dnm_036170</name>
</gene>
<proteinExistence type="predicted"/>
<keyword evidence="2" id="KW-1185">Reference proteome</keyword>
<evidence type="ECO:0000313" key="1">
    <source>
        <dbReference type="EMBL" id="QTA87583.1"/>
    </source>
</evidence>
<dbReference type="Proteomes" id="UP000663722">
    <property type="component" value="Chromosome"/>
</dbReference>
<accession>A0A975GP60</accession>
<protein>
    <submittedName>
        <fullName evidence="1">Uncharacterized protein</fullName>
    </submittedName>
</protein>
<dbReference type="AlphaFoldDB" id="A0A975GP60"/>
<dbReference type="KEGG" id="dmm:dnm_036170"/>